<dbReference type="EMBL" id="JAWWNJ010000130">
    <property type="protein sequence ID" value="KAK6987687.1"/>
    <property type="molecule type" value="Genomic_DNA"/>
</dbReference>
<dbReference type="Proteomes" id="UP001362999">
    <property type="component" value="Unassembled WGS sequence"/>
</dbReference>
<name>A0AAV9ZMX6_9AGAR</name>
<gene>
    <name evidence="2" type="ORF">R3P38DRAFT_3230442</name>
</gene>
<evidence type="ECO:0000313" key="2">
    <source>
        <dbReference type="EMBL" id="KAK6987687.1"/>
    </source>
</evidence>
<feature type="region of interest" description="Disordered" evidence="1">
    <location>
        <begin position="39"/>
        <end position="60"/>
    </location>
</feature>
<evidence type="ECO:0000256" key="1">
    <source>
        <dbReference type="SAM" id="MobiDB-lite"/>
    </source>
</evidence>
<reference evidence="2 3" key="1">
    <citation type="journal article" date="2024" name="J Genomics">
        <title>Draft genome sequencing and assembly of Favolaschia claudopus CIRM-BRFM 2984 isolated from oak limbs.</title>
        <authorList>
            <person name="Navarro D."/>
            <person name="Drula E."/>
            <person name="Chaduli D."/>
            <person name="Cazenave R."/>
            <person name="Ahrendt S."/>
            <person name="Wang J."/>
            <person name="Lipzen A."/>
            <person name="Daum C."/>
            <person name="Barry K."/>
            <person name="Grigoriev I.V."/>
            <person name="Favel A."/>
            <person name="Rosso M.N."/>
            <person name="Martin F."/>
        </authorList>
    </citation>
    <scope>NUCLEOTIDE SEQUENCE [LARGE SCALE GENOMIC DNA]</scope>
    <source>
        <strain evidence="2 3">CIRM-BRFM 2984</strain>
    </source>
</reference>
<organism evidence="2 3">
    <name type="scientific">Favolaschia claudopus</name>
    <dbReference type="NCBI Taxonomy" id="2862362"/>
    <lineage>
        <taxon>Eukaryota</taxon>
        <taxon>Fungi</taxon>
        <taxon>Dikarya</taxon>
        <taxon>Basidiomycota</taxon>
        <taxon>Agaricomycotina</taxon>
        <taxon>Agaricomycetes</taxon>
        <taxon>Agaricomycetidae</taxon>
        <taxon>Agaricales</taxon>
        <taxon>Marasmiineae</taxon>
        <taxon>Mycenaceae</taxon>
        <taxon>Favolaschia</taxon>
    </lineage>
</organism>
<dbReference type="AlphaFoldDB" id="A0AAV9ZMX6"/>
<evidence type="ECO:0008006" key="4">
    <source>
        <dbReference type="Google" id="ProtNLM"/>
    </source>
</evidence>
<evidence type="ECO:0000313" key="3">
    <source>
        <dbReference type="Proteomes" id="UP001362999"/>
    </source>
</evidence>
<protein>
    <recommendedName>
        <fullName evidence="4">RING-type domain-containing protein</fullName>
    </recommendedName>
</protein>
<sequence length="267" mass="29605">MEDTYTDYDSVAPISSDGFDYYVDLGSGALDSPCPTPQRIHTPQPSLPRPIARRPGSQIPSATMLSKSTSTELDQWKQVESLYAENELKCGIWCVSPLFLFPMLLIPTPISIHLISHLSIGKPASTTHATLPTRSHLFCADHIPAWLHAPSSEGLCPVCRSPALGGSLRAEIPSSQPVEFEFCAAHPSKSSSSFSSPYSSSMYSTSHYEYSNEPEEDDDQRPRFEPHYPSRLVLVEESGICISRIIPLATWVVLVLLLGWRGRWEEE</sequence>
<comment type="caution">
    <text evidence="2">The sequence shown here is derived from an EMBL/GenBank/DDBJ whole genome shotgun (WGS) entry which is preliminary data.</text>
</comment>
<keyword evidence="3" id="KW-1185">Reference proteome</keyword>
<accession>A0AAV9ZMX6</accession>
<proteinExistence type="predicted"/>